<sequence>MGSLGELSYVKIPRDCLRQCGIPRLLEDIATACITIIHPIKPGTFVWIMSEKQIVLGRVMAIYIKEGGYNGMNLWVPQTPHLGHISYVALQIYQKVGSRAKYRATYLGWSMEIPYYQLVPTNELLMRVGFVNTPGSDTEEVELKDRHLIEKRDELVRLLPELEKAGIPRVGSKTGGGS</sequence>
<dbReference type="AlphaFoldDB" id="A0A8H3GWW7"/>
<name>A0A8H3GWW7_9AGAM</name>
<organism evidence="1 2">
    <name type="scientific">Rhizoctonia solani</name>
    <dbReference type="NCBI Taxonomy" id="456999"/>
    <lineage>
        <taxon>Eukaryota</taxon>
        <taxon>Fungi</taxon>
        <taxon>Dikarya</taxon>
        <taxon>Basidiomycota</taxon>
        <taxon>Agaricomycotina</taxon>
        <taxon>Agaricomycetes</taxon>
        <taxon>Cantharellales</taxon>
        <taxon>Ceratobasidiaceae</taxon>
        <taxon>Rhizoctonia</taxon>
    </lineage>
</organism>
<dbReference type="EMBL" id="CAJMWS010000974">
    <property type="protein sequence ID" value="CAE6470320.1"/>
    <property type="molecule type" value="Genomic_DNA"/>
</dbReference>
<accession>A0A8H3GWW7</accession>
<protein>
    <submittedName>
        <fullName evidence="1">Uncharacterized protein</fullName>
    </submittedName>
</protein>
<proteinExistence type="predicted"/>
<evidence type="ECO:0000313" key="2">
    <source>
        <dbReference type="Proteomes" id="UP000663846"/>
    </source>
</evidence>
<comment type="caution">
    <text evidence="1">The sequence shown here is derived from an EMBL/GenBank/DDBJ whole genome shotgun (WGS) entry which is preliminary data.</text>
</comment>
<evidence type="ECO:0000313" key="1">
    <source>
        <dbReference type="EMBL" id="CAE6470320.1"/>
    </source>
</evidence>
<gene>
    <name evidence="1" type="ORF">RDB_LOCUS174692</name>
</gene>
<reference evidence="1" key="1">
    <citation type="submission" date="2021-01" db="EMBL/GenBank/DDBJ databases">
        <authorList>
            <person name="Kaushik A."/>
        </authorList>
    </citation>
    <scope>NUCLEOTIDE SEQUENCE</scope>
    <source>
        <strain evidence="1">AG1-1C</strain>
    </source>
</reference>
<dbReference type="Proteomes" id="UP000663846">
    <property type="component" value="Unassembled WGS sequence"/>
</dbReference>